<reference evidence="5 6" key="1">
    <citation type="journal article" date="2019" name="Emerg. Microbes Infect.">
        <title>Comprehensive subspecies identification of 175 nontuberculous mycobacteria species based on 7547 genomic profiles.</title>
        <authorList>
            <person name="Matsumoto Y."/>
            <person name="Kinjo T."/>
            <person name="Motooka D."/>
            <person name="Nabeya D."/>
            <person name="Jung N."/>
            <person name="Uechi K."/>
            <person name="Horii T."/>
            <person name="Iida T."/>
            <person name="Fujita J."/>
            <person name="Nakamura S."/>
        </authorList>
    </citation>
    <scope>NUCLEOTIDE SEQUENCE [LARGE SCALE GENOMIC DNA]</scope>
    <source>
        <strain evidence="5 6">JCM 12375</strain>
    </source>
</reference>
<dbReference type="InterPro" id="IPR006379">
    <property type="entry name" value="HAD-SF_hydro_IIB"/>
</dbReference>
<dbReference type="InterPro" id="IPR023214">
    <property type="entry name" value="HAD_sf"/>
</dbReference>
<organism evidence="5 6">
    <name type="scientific">Mycolicibacterium mageritense</name>
    <name type="common">Mycobacterium mageritense</name>
    <dbReference type="NCBI Taxonomy" id="53462"/>
    <lineage>
        <taxon>Bacteria</taxon>
        <taxon>Bacillati</taxon>
        <taxon>Actinomycetota</taxon>
        <taxon>Actinomycetes</taxon>
        <taxon>Mycobacteriales</taxon>
        <taxon>Mycobacteriaceae</taxon>
        <taxon>Mycolicibacterium</taxon>
    </lineage>
</organism>
<protein>
    <submittedName>
        <fullName evidence="5">Glycosyl hydrolase</fullName>
    </submittedName>
</protein>
<dbReference type="InterPro" id="IPR036412">
    <property type="entry name" value="HAD-like_sf"/>
</dbReference>
<dbReference type="Pfam" id="PF03632">
    <property type="entry name" value="Glyco_hydro_65m"/>
    <property type="match status" value="1"/>
</dbReference>
<dbReference type="NCBIfam" id="TIGR01484">
    <property type="entry name" value="HAD-SF-IIB"/>
    <property type="match status" value="1"/>
</dbReference>
<evidence type="ECO:0000259" key="3">
    <source>
        <dbReference type="Pfam" id="PF03633"/>
    </source>
</evidence>
<dbReference type="Pfam" id="PF03633">
    <property type="entry name" value="Glyco_hydro_65C"/>
    <property type="match status" value="1"/>
</dbReference>
<dbReference type="PANTHER" id="PTHR11051">
    <property type="entry name" value="GLYCOSYL HYDROLASE-RELATED"/>
    <property type="match status" value="1"/>
</dbReference>
<dbReference type="Gene3D" id="3.40.50.1000">
    <property type="entry name" value="HAD superfamily/HAD-like"/>
    <property type="match status" value="1"/>
</dbReference>
<gene>
    <name evidence="5" type="ORF">MMAGJ_67360</name>
</gene>
<dbReference type="InterPro" id="IPR003337">
    <property type="entry name" value="Trehalose_PPase"/>
</dbReference>
<feature type="domain" description="Glycoside hydrolase family 65 C-terminal" evidence="3">
    <location>
        <begin position="1171"/>
        <end position="1230"/>
    </location>
</feature>
<accession>A0ABN5YH99</accession>
<dbReference type="InterPro" id="IPR008928">
    <property type="entry name" value="6-hairpin_glycosidase_sf"/>
</dbReference>
<dbReference type="GO" id="GO:0016787">
    <property type="term" value="F:hydrolase activity"/>
    <property type="evidence" value="ECO:0007669"/>
    <property type="project" value="UniProtKB-KW"/>
</dbReference>
<evidence type="ECO:0000313" key="5">
    <source>
        <dbReference type="EMBL" id="BBX37454.1"/>
    </source>
</evidence>
<proteinExistence type="predicted"/>
<keyword evidence="5" id="KW-0378">Hydrolase</keyword>
<keyword evidence="1" id="KW-0326">Glycosidase</keyword>
<dbReference type="Gene3D" id="2.70.98.40">
    <property type="entry name" value="Glycoside hydrolase, family 65, N-terminal domain"/>
    <property type="match status" value="1"/>
</dbReference>
<dbReference type="InterPro" id="IPR037018">
    <property type="entry name" value="GH65_N"/>
</dbReference>
<evidence type="ECO:0000259" key="4">
    <source>
        <dbReference type="Pfam" id="PF03636"/>
    </source>
</evidence>
<dbReference type="Gene3D" id="2.60.420.10">
    <property type="entry name" value="Maltose phosphorylase, domain 3"/>
    <property type="match status" value="1"/>
</dbReference>
<evidence type="ECO:0000313" key="6">
    <source>
        <dbReference type="Proteomes" id="UP000465622"/>
    </source>
</evidence>
<dbReference type="Proteomes" id="UP000465622">
    <property type="component" value="Chromosome"/>
</dbReference>
<keyword evidence="6" id="KW-1185">Reference proteome</keyword>
<dbReference type="SUPFAM" id="SSF48208">
    <property type="entry name" value="Six-hairpin glycosidases"/>
    <property type="match status" value="1"/>
</dbReference>
<dbReference type="InterPro" id="IPR011013">
    <property type="entry name" value="Gal_mutarotase_sf_dom"/>
</dbReference>
<sequence>MKDVGHLSCRRSALAAHRVASGCSQQDWEDTLATRPVKIDPRRHDAVLFDVDVVVAEATTGDALDAVTALTRKLGDSGIKTAVYSSDLNCERALRAAGFSELFTVVTDSGVLDAVSNLGAEAERLVVIENADRPMAPDLIARFALVVDIDRTPEDASGRSTADAVVGSLWEVEVQGGCSRRSLLPSALTSYGQLLGVISGRRPLLCLDFDGTLSEIVGDPDTATPAEGVGKQLTRLVELCPVAIVSGRDLGDIRNRVGIPGLWYSGSHGYELARPDGGYEQYDDAVAAIGHLQEAAAALESELKRIAGVRIERKRFAVAVHYRGAAQSDVADIIEITRRRGRAHDLRTTHGRKVVELRPDIDWDKGTALGWLRHHVGQSLRTLPIYIGDDITDEDAFDSVRSSGIGIVVRNSEDSDGPSAAQFSLNSTREVAEFLQRLGDWLEREEQSEADAWTYTFDGYDPQTEKLREALCTVGNGYIATRGAAPESKSGQIHYPGTYAAGIYNRLDDIVGGTKLANESLVNLPNWLPLTFRIDGGDWFDVDAVTLLDYRQTLDLRGAVLTRKLRFRDDEGRTSSLTQRRIVAMHVAHVAALETVILAEDWSGRVEVRSMLDGDVRNSLVERYRELASNHLEVCDKRALAENSVLLAVQTTQSRITVALAARTTVWRDAAPGSATYRIVEQEFGIGHHICTELAAGQSLLVEKVVAVATGRDVAACDPATSAERRLARQPRFAEICAEHTLAWAQLWERLAIRFDGHTDELRILRLHMLHLLQTVSGHSEDIDTGVPARGLHGEAYRGHVFWDELFIFPALNLRLPMVTRSLLRYRYRRLPEARRAAQLAGYSGAMFPWQSGSDGREESPDLHLNPRSGRWNPDPSRLAHHIGIAVAYNVWQFYQATGDLAYLIDYGAELLVEIARFWVSRTTYQPDRDRFSIRGVIGPDEFHSGYPDRPYEGIDNNAYTNVMATWVILRAIEVLERIPLPNRLDLREKLRVSTEEIAHWDHVSRRMFVPFHDGVISQFEGYEKLVELDWAGYQQRYGDIQRLDRILEAEDDDVNRYKAAKQADALMLLYLLSSDELRELLSRLGYRFAPEQIPRMVDYYLARTSHGSTLSAVVHTWVLARAHRDRAMDFFRQVLKADVADIQGGTTSEGIHLGAMAGSVDLMQRCFTGLETRSDRLVLSPYWPESLGVLDFPIRYRGHHMYVRVSGREAEISVDPRPAPAVVVECRGHLQNVQPGCTIRLSDGIQTEKSHFT</sequence>
<dbReference type="SUPFAM" id="SSF74650">
    <property type="entry name" value="Galactose mutarotase-like"/>
    <property type="match status" value="1"/>
</dbReference>
<dbReference type="Gene3D" id="3.30.70.1020">
    <property type="entry name" value="Trehalose-6-phosphate phosphatase related protein, domain 2"/>
    <property type="match status" value="1"/>
</dbReference>
<dbReference type="InterPro" id="IPR005194">
    <property type="entry name" value="Glyco_hydro_65_C"/>
</dbReference>
<feature type="domain" description="Glycoside hydrolase family 65 central catalytic" evidence="2">
    <location>
        <begin position="766"/>
        <end position="1161"/>
    </location>
</feature>
<feature type="domain" description="Glycoside hydrolase family 65 N-terminal" evidence="4">
    <location>
        <begin position="457"/>
        <end position="712"/>
    </location>
</feature>
<dbReference type="EMBL" id="AP022567">
    <property type="protein sequence ID" value="BBX37454.1"/>
    <property type="molecule type" value="Genomic_DNA"/>
</dbReference>
<dbReference type="Pfam" id="PF02358">
    <property type="entry name" value="Trehalose_PPase"/>
    <property type="match status" value="1"/>
</dbReference>
<dbReference type="InterPro" id="IPR012341">
    <property type="entry name" value="6hp_glycosidase-like_sf"/>
</dbReference>
<dbReference type="SUPFAM" id="SSF56784">
    <property type="entry name" value="HAD-like"/>
    <property type="match status" value="1"/>
</dbReference>
<dbReference type="Gene3D" id="1.50.10.10">
    <property type="match status" value="1"/>
</dbReference>
<name>A0ABN5YH99_MYCME</name>
<dbReference type="InterPro" id="IPR005196">
    <property type="entry name" value="Glyco_hydro_65_N"/>
</dbReference>
<dbReference type="CDD" id="cd01627">
    <property type="entry name" value="HAD_TPP"/>
    <property type="match status" value="1"/>
</dbReference>
<dbReference type="Pfam" id="PF03636">
    <property type="entry name" value="Glyco_hydro_65N"/>
    <property type="match status" value="1"/>
</dbReference>
<dbReference type="InterPro" id="IPR005195">
    <property type="entry name" value="Glyco_hydro_65_M"/>
</dbReference>
<dbReference type="NCBIfam" id="TIGR00685">
    <property type="entry name" value="T6PP"/>
    <property type="match status" value="1"/>
</dbReference>
<evidence type="ECO:0000259" key="2">
    <source>
        <dbReference type="Pfam" id="PF03632"/>
    </source>
</evidence>
<dbReference type="PANTHER" id="PTHR11051:SF8">
    <property type="entry name" value="PROTEIN-GLUCOSYLGALACTOSYLHYDROXYLYSINE GLUCOSIDASE"/>
    <property type="match status" value="1"/>
</dbReference>
<evidence type="ECO:0000256" key="1">
    <source>
        <dbReference type="ARBA" id="ARBA00023295"/>
    </source>
</evidence>